<evidence type="ECO:0000313" key="4">
    <source>
        <dbReference type="Proteomes" id="UP000749559"/>
    </source>
</evidence>
<protein>
    <recommendedName>
        <fullName evidence="2">Menorin-like domain-containing protein</fullName>
    </recommendedName>
</protein>
<keyword evidence="4" id="KW-1185">Reference proteome</keyword>
<evidence type="ECO:0000259" key="2">
    <source>
        <dbReference type="Pfam" id="PF10223"/>
    </source>
</evidence>
<accession>A0A8J1XR30</accession>
<name>A0A8J1XR30_OWEFU</name>
<evidence type="ECO:0000313" key="3">
    <source>
        <dbReference type="EMBL" id="CAH1775871.1"/>
    </source>
</evidence>
<feature type="domain" description="Menorin-like" evidence="2">
    <location>
        <begin position="95"/>
        <end position="331"/>
    </location>
</feature>
<organism evidence="3 4">
    <name type="scientific">Owenia fusiformis</name>
    <name type="common">Polychaete worm</name>
    <dbReference type="NCBI Taxonomy" id="6347"/>
    <lineage>
        <taxon>Eukaryota</taxon>
        <taxon>Metazoa</taxon>
        <taxon>Spiralia</taxon>
        <taxon>Lophotrochozoa</taxon>
        <taxon>Annelida</taxon>
        <taxon>Polychaeta</taxon>
        <taxon>Sedentaria</taxon>
        <taxon>Canalipalpata</taxon>
        <taxon>Sabellida</taxon>
        <taxon>Oweniida</taxon>
        <taxon>Oweniidae</taxon>
        <taxon>Owenia</taxon>
    </lineage>
</organism>
<feature type="non-terminal residue" evidence="3">
    <location>
        <position position="1"/>
    </location>
</feature>
<dbReference type="InterPro" id="IPR019356">
    <property type="entry name" value="Menorin_dom"/>
</dbReference>
<dbReference type="Proteomes" id="UP000749559">
    <property type="component" value="Unassembled WGS sequence"/>
</dbReference>
<gene>
    <name evidence="3" type="ORF">OFUS_LOCUS3115</name>
</gene>
<proteinExistence type="inferred from homology"/>
<dbReference type="Pfam" id="PF10223">
    <property type="entry name" value="Menorin_N"/>
    <property type="match status" value="1"/>
</dbReference>
<dbReference type="EMBL" id="CAIIXF020000001">
    <property type="protein sequence ID" value="CAH1775871.1"/>
    <property type="molecule type" value="Genomic_DNA"/>
</dbReference>
<dbReference type="AlphaFoldDB" id="A0A8J1XR30"/>
<comment type="similarity">
    <text evidence="1">Belongs to the menorin family.</text>
</comment>
<dbReference type="PANTHER" id="PTHR21184">
    <property type="entry name" value="MENORIN (DENDRITIC BRANCHING PROTEIN)"/>
    <property type="match status" value="1"/>
</dbReference>
<dbReference type="GO" id="GO:0005615">
    <property type="term" value="C:extracellular space"/>
    <property type="evidence" value="ECO:0007669"/>
    <property type="project" value="TreeGrafter"/>
</dbReference>
<dbReference type="OrthoDB" id="6285588at2759"/>
<reference evidence="3" key="1">
    <citation type="submission" date="2022-03" db="EMBL/GenBank/DDBJ databases">
        <authorList>
            <person name="Martin C."/>
        </authorList>
    </citation>
    <scope>NUCLEOTIDE SEQUENCE</scope>
</reference>
<evidence type="ECO:0000256" key="1">
    <source>
        <dbReference type="ARBA" id="ARBA00044953"/>
    </source>
</evidence>
<dbReference type="PANTHER" id="PTHR21184:SF6">
    <property type="entry name" value="CONSERVED PLASMA MEMBRANE PROTEIN"/>
    <property type="match status" value="1"/>
</dbReference>
<comment type="caution">
    <text evidence="3">The sequence shown here is derived from an EMBL/GenBank/DDBJ whole genome shotgun (WGS) entry which is preliminary data.</text>
</comment>
<sequence length="553" mass="62731">WKFLKQIKMIPVNHFYKHAAKTFIGGPVMFKRHLVCHAILTIIVFITYYQLNGGLLPSFLRGSKYVPHAFGGAIPIPKSRPDVDILEHFLQAEGDGSKITWAHAVNSKSKLDDAVKSDVMMMEADILLRGQDTDQQQLVPIMAHPPDKDSDITFAEWLDIGKTSTKGLKLDFKSIEAVELTLQNLKKVAPKLRMPIWLNADILKGPNSKSNPVDAERFLKLCSEMFPKSTISLGWTVSLEGKERQYSWAHVIEMYHTIDKWILKKRKQPVTIAVAACCIKYSIPQLKWLTDMTGASLTLWSHESHLVQLADTLYTQYKFPKNKLYFDLAQNHLLQINQHRGDKLHVINPTFLNKEVFKPKQWKVMTGEKNTEPLHIGEEAVVLGYNDFMLVSINQHIATTTSPVVINGHIQFMDPKPDPKGEHGLEIYIRAPYLRYKTKGIPGIRCFLGRKGYMKISLENMPGEKTKFDDQLLLPNNGHCYQFSILDDAGTLNFHVKVPEDCLNPVDKNSKGFDKTLSIDLTKTKILAWDGYVIVSPTDTSVIAGIDELRISQ</sequence>